<sequence length="51" mass="5854">MNHQRSHLNFDKESEAATRLAAASFFTTNRTNGANLTNYSYYLSIRVIRDS</sequence>
<reference evidence="1" key="1">
    <citation type="submission" date="2018-06" db="EMBL/GenBank/DDBJ databases">
        <authorList>
            <person name="Zhirakovskaya E."/>
        </authorList>
    </citation>
    <scope>NUCLEOTIDE SEQUENCE</scope>
</reference>
<accession>A0A3B0UYM4</accession>
<gene>
    <name evidence="1" type="ORF">MNBD_CHLOROFLEXI01-3639</name>
</gene>
<organism evidence="1">
    <name type="scientific">hydrothermal vent metagenome</name>
    <dbReference type="NCBI Taxonomy" id="652676"/>
    <lineage>
        <taxon>unclassified sequences</taxon>
        <taxon>metagenomes</taxon>
        <taxon>ecological metagenomes</taxon>
    </lineage>
</organism>
<protein>
    <submittedName>
        <fullName evidence="1">Uncharacterized protein</fullName>
    </submittedName>
</protein>
<dbReference type="AlphaFoldDB" id="A0A3B0UYM4"/>
<evidence type="ECO:0000313" key="1">
    <source>
        <dbReference type="EMBL" id="VAW33243.1"/>
    </source>
</evidence>
<dbReference type="EMBL" id="UOEU01000432">
    <property type="protein sequence ID" value="VAW33243.1"/>
    <property type="molecule type" value="Genomic_DNA"/>
</dbReference>
<name>A0A3B0UYM4_9ZZZZ</name>
<proteinExistence type="predicted"/>